<evidence type="ECO:0000256" key="1">
    <source>
        <dbReference type="SAM" id="MobiDB-lite"/>
    </source>
</evidence>
<gene>
    <name evidence="2" type="ORF">A9Q02_22635</name>
</gene>
<proteinExistence type="predicted"/>
<comment type="caution">
    <text evidence="2">The sequence shown here is derived from an EMBL/GenBank/DDBJ whole genome shotgun (WGS) entry which is preliminary data.</text>
</comment>
<feature type="region of interest" description="Disordered" evidence="1">
    <location>
        <begin position="93"/>
        <end position="117"/>
    </location>
</feature>
<keyword evidence="3" id="KW-1185">Reference proteome</keyword>
<protein>
    <recommendedName>
        <fullName evidence="4">HTH cro/C1-type domain-containing protein</fullName>
    </recommendedName>
</protein>
<accession>A0A2H3KGH7</accession>
<dbReference type="EMBL" id="LYXE01000180">
    <property type="protein sequence ID" value="PDV96809.1"/>
    <property type="molecule type" value="Genomic_DNA"/>
</dbReference>
<dbReference type="RefSeq" id="WP_097655090.1">
    <property type="nucleotide sequence ID" value="NZ_LYXE01000180.1"/>
</dbReference>
<evidence type="ECO:0008006" key="4">
    <source>
        <dbReference type="Google" id="ProtNLM"/>
    </source>
</evidence>
<organism evidence="2 3">
    <name type="scientific">Candidatus Chloroploca asiatica</name>
    <dbReference type="NCBI Taxonomy" id="1506545"/>
    <lineage>
        <taxon>Bacteria</taxon>
        <taxon>Bacillati</taxon>
        <taxon>Chloroflexota</taxon>
        <taxon>Chloroflexia</taxon>
        <taxon>Chloroflexales</taxon>
        <taxon>Chloroflexineae</taxon>
        <taxon>Oscillochloridaceae</taxon>
        <taxon>Candidatus Chloroploca</taxon>
    </lineage>
</organism>
<sequence>MTREIVLPTRSLEDFRSEQMMSREEWARHLGMTEQTYRRLLAAPQTVRPVTKRRAREILGVSPYDVREFYPTPSPARVAAAIAAYRQGNAEGWIATDPTTGEPTGERFDGDGRLMEG</sequence>
<feature type="compositionally biased region" description="Basic and acidic residues" evidence="1">
    <location>
        <begin position="104"/>
        <end position="117"/>
    </location>
</feature>
<evidence type="ECO:0000313" key="3">
    <source>
        <dbReference type="Proteomes" id="UP000220922"/>
    </source>
</evidence>
<dbReference type="Proteomes" id="UP000220922">
    <property type="component" value="Unassembled WGS sequence"/>
</dbReference>
<evidence type="ECO:0000313" key="2">
    <source>
        <dbReference type="EMBL" id="PDV96809.1"/>
    </source>
</evidence>
<reference evidence="2 3" key="1">
    <citation type="submission" date="2016-05" db="EMBL/GenBank/DDBJ databases">
        <authorList>
            <person name="Lavstsen T."/>
            <person name="Jespersen J.S."/>
        </authorList>
    </citation>
    <scope>NUCLEOTIDE SEQUENCE [LARGE SCALE GENOMIC DNA]</scope>
    <source>
        <strain evidence="2 3">B7-9</strain>
    </source>
</reference>
<name>A0A2H3KGH7_9CHLR</name>
<dbReference type="OrthoDB" id="160514at2"/>
<dbReference type="AlphaFoldDB" id="A0A2H3KGH7"/>